<name>A0A3S8RZ73_9BACL</name>
<dbReference type="Proteomes" id="UP000273145">
    <property type="component" value="Chromosome"/>
</dbReference>
<accession>A0A3S8RZ73</accession>
<gene>
    <name evidence="2" type="ORF">EIM92_20195</name>
</gene>
<organism evidence="2 3">
    <name type="scientific">Paenibacillus lentus</name>
    <dbReference type="NCBI Taxonomy" id="1338368"/>
    <lineage>
        <taxon>Bacteria</taxon>
        <taxon>Bacillati</taxon>
        <taxon>Bacillota</taxon>
        <taxon>Bacilli</taxon>
        <taxon>Bacillales</taxon>
        <taxon>Paenibacillaceae</taxon>
        <taxon>Paenibacillus</taxon>
    </lineage>
</organism>
<feature type="region of interest" description="Disordered" evidence="1">
    <location>
        <begin position="108"/>
        <end position="130"/>
    </location>
</feature>
<dbReference type="EMBL" id="CP034248">
    <property type="protein sequence ID" value="AZK48208.1"/>
    <property type="molecule type" value="Genomic_DNA"/>
</dbReference>
<evidence type="ECO:0000313" key="3">
    <source>
        <dbReference type="Proteomes" id="UP000273145"/>
    </source>
</evidence>
<dbReference type="Gene3D" id="1.20.1260.10">
    <property type="match status" value="1"/>
</dbReference>
<protein>
    <submittedName>
        <fullName evidence="2">Spore coat protein</fullName>
    </submittedName>
</protein>
<dbReference type="InterPro" id="IPR012851">
    <property type="entry name" value="Spore_coat_CotF-like"/>
</dbReference>
<proteinExistence type="predicted"/>
<evidence type="ECO:0000313" key="2">
    <source>
        <dbReference type="EMBL" id="AZK48208.1"/>
    </source>
</evidence>
<dbReference type="OrthoDB" id="2382401at2"/>
<sequence>MTPTSQFQNTNLLPEEDLLNAVLADLKRTVREYTTATTESACPSVRQMFNQLTDSTLQLQGQLFQVMSSHNMYTAPSKAIRTEVDKKLQEAQQTQQKVQQFTQQRTAQFNGNVQASQPNSQPNMGSQNYS</sequence>
<reference evidence="2 3" key="1">
    <citation type="submission" date="2018-11" db="EMBL/GenBank/DDBJ databases">
        <title>Genome sequencing of Paenibacillus lentus DSM25539(T).</title>
        <authorList>
            <person name="Kook J.-K."/>
            <person name="Park S.-N."/>
            <person name="Lim Y.K."/>
        </authorList>
    </citation>
    <scope>NUCLEOTIDE SEQUENCE [LARGE SCALE GENOMIC DNA]</scope>
    <source>
        <strain evidence="2 3">DSM 25539</strain>
    </source>
</reference>
<dbReference type="Pfam" id="PF07875">
    <property type="entry name" value="Coat_F"/>
    <property type="match status" value="1"/>
</dbReference>
<keyword evidence="2" id="KW-0946">Virion</keyword>
<dbReference type="RefSeq" id="WP_125084369.1">
    <property type="nucleotide sequence ID" value="NZ_CP034248.1"/>
</dbReference>
<dbReference type="AlphaFoldDB" id="A0A3S8RZ73"/>
<evidence type="ECO:0000256" key="1">
    <source>
        <dbReference type="SAM" id="MobiDB-lite"/>
    </source>
</evidence>
<feature type="compositionally biased region" description="Polar residues" evidence="1">
    <location>
        <begin position="109"/>
        <end position="130"/>
    </location>
</feature>
<dbReference type="KEGG" id="plen:EIM92_20195"/>
<keyword evidence="3" id="KW-1185">Reference proteome</keyword>
<dbReference type="InterPro" id="IPR012347">
    <property type="entry name" value="Ferritin-like"/>
</dbReference>
<keyword evidence="2" id="KW-0167">Capsid protein</keyword>